<proteinExistence type="predicted"/>
<dbReference type="Gene3D" id="1.25.40.20">
    <property type="entry name" value="Ankyrin repeat-containing domain"/>
    <property type="match status" value="2"/>
</dbReference>
<feature type="compositionally biased region" description="Polar residues" evidence="6">
    <location>
        <begin position="395"/>
        <end position="404"/>
    </location>
</feature>
<feature type="coiled-coil region" evidence="5">
    <location>
        <begin position="670"/>
        <end position="756"/>
    </location>
</feature>
<evidence type="ECO:0000313" key="7">
    <source>
        <dbReference type="Proteomes" id="UP001652662"/>
    </source>
</evidence>
<feature type="coiled-coil region" evidence="5">
    <location>
        <begin position="565"/>
        <end position="643"/>
    </location>
</feature>
<feature type="repeat" description="ANK" evidence="4">
    <location>
        <begin position="124"/>
        <end position="156"/>
    </location>
</feature>
<dbReference type="RefSeq" id="XP_070443149.1">
    <property type="nucleotide sequence ID" value="XM_070587048.1"/>
</dbReference>
<feature type="repeat" description="ANK" evidence="4">
    <location>
        <begin position="190"/>
        <end position="222"/>
    </location>
</feature>
<evidence type="ECO:0000256" key="6">
    <source>
        <dbReference type="SAM" id="MobiDB-lite"/>
    </source>
</evidence>
<feature type="region of interest" description="Disordered" evidence="6">
    <location>
        <begin position="792"/>
        <end position="812"/>
    </location>
</feature>
<dbReference type="PANTHER" id="PTHR24129">
    <property type="entry name" value="ANKYCORBIN"/>
    <property type="match status" value="1"/>
</dbReference>
<dbReference type="InterPro" id="IPR036770">
    <property type="entry name" value="Ankyrin_rpt-contain_sf"/>
</dbReference>
<feature type="region of interest" description="Disordered" evidence="6">
    <location>
        <begin position="369"/>
        <end position="406"/>
    </location>
</feature>
<sequence>MFSFGKPAFLGVSMVKGKTNEWNKNDDRLLQAVENGDAEKVASLLGKKGASATKHDSEGKTAFHLAATKGHVECLRVMVTHGVDVTAQDTAGHSALHLAAKNSHHECIKKLLQSKCPAESIDSSGKTALHYAAAQGCLQAVQVLCEHKSPINLKDLDGNIPLLLAVQNGHSEVCHFLLDHGADVNSRDKNGRTALMLACEIGSSNIVEALIKKGADLNLADSLGHNALHYSKLSEKAGIQSLLLSKISQDADLKTPTKPKQLSDMSSPRSITSTPLSGKESIFFAEAPFKQAEISSIRENKDRLSDSTTGADSLLDISSEADQQDLLVLLQAKVASLTLHNKELQDKLQAKIPKEAEADLSFDSYHSTQTDLAPALGKANESSPPDSNSSPSVLAHSSSKSTVDSDARIQQLQEILQDLQKRLESSEAERKQLQAELQSRRTELMRLNNAEISENGSDLSQKLKETQSKYEEAMKEVLRVQKQMKLGLVSPESADSYSHLRELSITEEEIEVLKQDLQKALEESERNKEKVRELEEKLVEREKGVVVQQPVEEFEEMKSSYCSVIENMNKEKAFLFEKYQEAQEEIMKLKDTLKSQMTQEASDEAGDMKEAMNRMIDELNKQVSELSQLYKEAQAELEDYRKRKSLEDITAEYIHKAEHEKLMQVTTVSRAKAEEALSEMKSQYSKVLNELTQLKQLVDAQKENSVSITEHLQVITTLRTTAKEMEEKISGLKEHLASKEAEVAKLEKQLLDEKAVMTDAMVPRSAYEKLQSSLESEMSVLASKLKDSVKEKEKAHSEVTQIRSEVSQMKREKENIQTVLKSKEQEVNELLQKFQHAQEELAEMKRYSESSSKLEEDKDKKINEMSKEVAKLKEALNSLSQLSYSASSSKRQSQQLDALQQQVKQLQNQLAECKKQHQEVISVYRMHLLYAVQGQMDEDVQKVLKQILTMCKNQSQKK</sequence>
<gene>
    <name evidence="8" type="primary">RAI14</name>
</gene>
<dbReference type="InterPro" id="IPR042420">
    <property type="entry name" value="RAI14/UACA"/>
</dbReference>
<evidence type="ECO:0000256" key="2">
    <source>
        <dbReference type="ARBA" id="ARBA00023043"/>
    </source>
</evidence>
<feature type="repeat" description="ANK" evidence="4">
    <location>
        <begin position="58"/>
        <end position="90"/>
    </location>
</feature>
<dbReference type="Proteomes" id="UP001652662">
    <property type="component" value="Chromosome 20"/>
</dbReference>
<feature type="repeat" description="ANK" evidence="4">
    <location>
        <begin position="157"/>
        <end position="189"/>
    </location>
</feature>
<evidence type="ECO:0000256" key="1">
    <source>
        <dbReference type="ARBA" id="ARBA00022737"/>
    </source>
</evidence>
<dbReference type="PROSITE" id="PS50088">
    <property type="entry name" value="ANK_REPEAT"/>
    <property type="match status" value="5"/>
</dbReference>
<evidence type="ECO:0000256" key="3">
    <source>
        <dbReference type="ARBA" id="ARBA00023054"/>
    </source>
</evidence>
<keyword evidence="1" id="KW-0677">Repeat</keyword>
<accession>A0ABM4LRS2</accession>
<dbReference type="SMART" id="SM00248">
    <property type="entry name" value="ANK"/>
    <property type="match status" value="5"/>
</dbReference>
<feature type="repeat" description="ANK" evidence="4">
    <location>
        <begin position="91"/>
        <end position="123"/>
    </location>
</feature>
<dbReference type="PRINTS" id="PR01415">
    <property type="entry name" value="ANKYRIN"/>
</dbReference>
<dbReference type="Pfam" id="PF12796">
    <property type="entry name" value="Ank_2"/>
    <property type="match status" value="2"/>
</dbReference>
<keyword evidence="2 4" id="KW-0040">ANK repeat</keyword>
<dbReference type="Pfam" id="PF00023">
    <property type="entry name" value="Ank"/>
    <property type="match status" value="1"/>
</dbReference>
<keyword evidence="7" id="KW-1185">Reference proteome</keyword>
<dbReference type="InterPro" id="IPR002110">
    <property type="entry name" value="Ankyrin_rpt"/>
</dbReference>
<dbReference type="PANTHER" id="PTHR24129:SF0">
    <property type="entry name" value="ANKYCORBIN"/>
    <property type="match status" value="1"/>
</dbReference>
<evidence type="ECO:0000256" key="4">
    <source>
        <dbReference type="PROSITE-ProRule" id="PRU00023"/>
    </source>
</evidence>
<feature type="compositionally biased region" description="Low complexity" evidence="6">
    <location>
        <begin position="382"/>
        <end position="392"/>
    </location>
</feature>
<protein>
    <submittedName>
        <fullName evidence="8">Ankycorbin isoform X5</fullName>
    </submittedName>
</protein>
<organism evidence="7 8">
    <name type="scientific">Equus przewalskii</name>
    <name type="common">Przewalski's horse</name>
    <name type="synonym">Equus caballus przewalskii</name>
    <dbReference type="NCBI Taxonomy" id="9798"/>
    <lineage>
        <taxon>Eukaryota</taxon>
        <taxon>Metazoa</taxon>
        <taxon>Chordata</taxon>
        <taxon>Craniata</taxon>
        <taxon>Vertebrata</taxon>
        <taxon>Euteleostomi</taxon>
        <taxon>Mammalia</taxon>
        <taxon>Eutheria</taxon>
        <taxon>Laurasiatheria</taxon>
        <taxon>Perissodactyla</taxon>
        <taxon>Equidae</taxon>
        <taxon>Equus</taxon>
    </lineage>
</organism>
<dbReference type="SUPFAM" id="SSF48403">
    <property type="entry name" value="Ankyrin repeat"/>
    <property type="match status" value="1"/>
</dbReference>
<name>A0ABM4LRS2_EQUPR</name>
<feature type="compositionally biased region" description="Polar residues" evidence="6">
    <location>
        <begin position="798"/>
        <end position="807"/>
    </location>
</feature>
<evidence type="ECO:0000256" key="5">
    <source>
        <dbReference type="SAM" id="Coils"/>
    </source>
</evidence>
<keyword evidence="3 5" id="KW-0175">Coiled coil</keyword>
<evidence type="ECO:0000313" key="8">
    <source>
        <dbReference type="RefSeq" id="XP_070443149.1"/>
    </source>
</evidence>
<feature type="compositionally biased region" description="Polar residues" evidence="6">
    <location>
        <begin position="258"/>
        <end position="275"/>
    </location>
</feature>
<reference evidence="8" key="1">
    <citation type="submission" date="2025-08" db="UniProtKB">
        <authorList>
            <consortium name="RefSeq"/>
        </authorList>
    </citation>
    <scope>IDENTIFICATION</scope>
    <source>
        <tissue evidence="8">Blood</tissue>
    </source>
</reference>
<feature type="region of interest" description="Disordered" evidence="6">
    <location>
        <begin position="254"/>
        <end position="275"/>
    </location>
</feature>
<dbReference type="PROSITE" id="PS50297">
    <property type="entry name" value="ANK_REP_REGION"/>
    <property type="match status" value="5"/>
</dbReference>
<dbReference type="GeneID" id="103545190"/>